<protein>
    <recommendedName>
        <fullName evidence="4">Carboxylic ester hydrolase</fullName>
        <ecNumber evidence="4">3.1.1.-</ecNumber>
    </recommendedName>
</protein>
<keyword evidence="3 4" id="KW-0378">Hydrolase</keyword>
<dbReference type="InterPro" id="IPR002018">
    <property type="entry name" value="CarbesteraseB"/>
</dbReference>
<dbReference type="WBParaSite" id="maker-unitig_24235-snap-gene-0.2-mRNA-1">
    <property type="protein sequence ID" value="maker-unitig_24235-snap-gene-0.2-mRNA-1"/>
    <property type="gene ID" value="maker-unitig_24235-snap-gene-0.2"/>
</dbReference>
<accession>A0A1I8F9E4</accession>
<dbReference type="PROSITE" id="PS00122">
    <property type="entry name" value="CARBOXYLESTERASE_B_1"/>
    <property type="match status" value="1"/>
</dbReference>
<dbReference type="Pfam" id="PF00135">
    <property type="entry name" value="COesterase"/>
    <property type="match status" value="1"/>
</dbReference>
<dbReference type="GO" id="GO:0006581">
    <property type="term" value="P:acetylcholine catabolic process"/>
    <property type="evidence" value="ECO:0007669"/>
    <property type="project" value="TreeGrafter"/>
</dbReference>
<dbReference type="InterPro" id="IPR050654">
    <property type="entry name" value="AChE-related_enzymes"/>
</dbReference>
<dbReference type="InterPro" id="IPR029058">
    <property type="entry name" value="AB_hydrolase_fold"/>
</dbReference>
<dbReference type="SUPFAM" id="SSF53474">
    <property type="entry name" value="alpha/beta-Hydrolases"/>
    <property type="match status" value="1"/>
</dbReference>
<evidence type="ECO:0000256" key="4">
    <source>
        <dbReference type="RuleBase" id="RU361235"/>
    </source>
</evidence>
<dbReference type="Proteomes" id="UP000095280">
    <property type="component" value="Unplaced"/>
</dbReference>
<evidence type="ECO:0000313" key="7">
    <source>
        <dbReference type="Proteomes" id="UP000095280"/>
    </source>
</evidence>
<keyword evidence="7" id="KW-1185">Reference proteome</keyword>
<name>A0A1I8F9E4_9PLAT</name>
<dbReference type="PANTHER" id="PTHR43918">
    <property type="entry name" value="ACETYLCHOLINESTERASE"/>
    <property type="match status" value="1"/>
</dbReference>
<feature type="region of interest" description="Disordered" evidence="5">
    <location>
        <begin position="105"/>
        <end position="125"/>
    </location>
</feature>
<organism evidence="7 8">
    <name type="scientific">Macrostomum lignano</name>
    <dbReference type="NCBI Taxonomy" id="282301"/>
    <lineage>
        <taxon>Eukaryota</taxon>
        <taxon>Metazoa</taxon>
        <taxon>Spiralia</taxon>
        <taxon>Lophotrochozoa</taxon>
        <taxon>Platyhelminthes</taxon>
        <taxon>Rhabditophora</taxon>
        <taxon>Macrostomorpha</taxon>
        <taxon>Macrostomida</taxon>
        <taxon>Macrostomidae</taxon>
        <taxon>Macrostomum</taxon>
    </lineage>
</organism>
<dbReference type="PANTHER" id="PTHR43918:SF15">
    <property type="entry name" value="CARBOXYLIC ESTER HYDROLASE"/>
    <property type="match status" value="1"/>
</dbReference>
<dbReference type="AlphaFoldDB" id="A0A1I8F9E4"/>
<proteinExistence type="inferred from homology"/>
<comment type="similarity">
    <text evidence="1 4">Belongs to the type-B carboxylesterase/lipase family.</text>
</comment>
<feature type="region of interest" description="Disordered" evidence="5">
    <location>
        <begin position="227"/>
        <end position="260"/>
    </location>
</feature>
<feature type="domain" description="Carboxylesterase type B" evidence="6">
    <location>
        <begin position="14"/>
        <end position="313"/>
    </location>
</feature>
<evidence type="ECO:0000313" key="8">
    <source>
        <dbReference type="WBParaSite" id="maker-unitig_24235-snap-gene-0.2-mRNA-1"/>
    </source>
</evidence>
<dbReference type="EC" id="3.1.1.-" evidence="4"/>
<sequence>MSKSEFEINCWPPKGDVVVASMQYRTGAFGFLYLDPDEAPGNMGLMDQRLAMKWIWTNARYFGGDPSRVTIFGESAGAVVGQPAHAAARVAEVFLAGNHETAAARWPTGQRGSGQGQTPGLHSGRPAQLLRWPRQQERELLAGMRHISPEKIQAKLYPLCENQRRTSALLQQVPVTKIGRRSNLTEPPLYFFYLPLRPVYGTETNLSSNKWHIPFLVGSSNPVRKEDAEHLKKGDKHRPARGEKDPPHDPGQVLHAQPESQPTDLDSLAFEYQLPSPKYGFQPLDQQDVLYAFDELTGDNTFKCPVIDFAEFSSALLERKASLGNNEQRAHNDLAAYRMGNTGRTLCWKSSKASSSYKSRRESAAKRKCNFWNAQMRNIRNYAQQNVPCITEPKKSTQNISGGSRATARSQLSDFGWPGNSLCSRLLSA</sequence>
<evidence type="ECO:0000256" key="2">
    <source>
        <dbReference type="ARBA" id="ARBA00022487"/>
    </source>
</evidence>
<keyword evidence="2" id="KW-0719">Serine esterase</keyword>
<dbReference type="GO" id="GO:0005615">
    <property type="term" value="C:extracellular space"/>
    <property type="evidence" value="ECO:0007669"/>
    <property type="project" value="TreeGrafter"/>
</dbReference>
<dbReference type="InterPro" id="IPR019826">
    <property type="entry name" value="Carboxylesterase_B_AS"/>
</dbReference>
<evidence type="ECO:0000256" key="1">
    <source>
        <dbReference type="ARBA" id="ARBA00005964"/>
    </source>
</evidence>
<reference evidence="8" key="1">
    <citation type="submission" date="2016-11" db="UniProtKB">
        <authorList>
            <consortium name="WormBaseParasite"/>
        </authorList>
    </citation>
    <scope>IDENTIFICATION</scope>
</reference>
<dbReference type="GO" id="GO:0003990">
    <property type="term" value="F:acetylcholinesterase activity"/>
    <property type="evidence" value="ECO:0007669"/>
    <property type="project" value="TreeGrafter"/>
</dbReference>
<dbReference type="GO" id="GO:0005886">
    <property type="term" value="C:plasma membrane"/>
    <property type="evidence" value="ECO:0007669"/>
    <property type="project" value="TreeGrafter"/>
</dbReference>
<evidence type="ECO:0000259" key="6">
    <source>
        <dbReference type="Pfam" id="PF00135"/>
    </source>
</evidence>
<dbReference type="GO" id="GO:0019695">
    <property type="term" value="P:choline metabolic process"/>
    <property type="evidence" value="ECO:0007669"/>
    <property type="project" value="TreeGrafter"/>
</dbReference>
<evidence type="ECO:0000256" key="5">
    <source>
        <dbReference type="SAM" id="MobiDB-lite"/>
    </source>
</evidence>
<evidence type="ECO:0000256" key="3">
    <source>
        <dbReference type="ARBA" id="ARBA00022801"/>
    </source>
</evidence>
<dbReference type="Gene3D" id="3.40.50.1820">
    <property type="entry name" value="alpha/beta hydrolase"/>
    <property type="match status" value="1"/>
</dbReference>